<evidence type="ECO:0000313" key="1">
    <source>
        <dbReference type="EMBL" id="ETO10048.1"/>
    </source>
</evidence>
<accession>X6M7U0</accession>
<gene>
    <name evidence="1" type="ORF">RFI_27330</name>
</gene>
<evidence type="ECO:0000313" key="2">
    <source>
        <dbReference type="Proteomes" id="UP000023152"/>
    </source>
</evidence>
<reference evidence="1 2" key="1">
    <citation type="journal article" date="2013" name="Curr. Biol.">
        <title>The Genome of the Foraminiferan Reticulomyxa filosa.</title>
        <authorList>
            <person name="Glockner G."/>
            <person name="Hulsmann N."/>
            <person name="Schleicher M."/>
            <person name="Noegel A.A."/>
            <person name="Eichinger L."/>
            <person name="Gallinger C."/>
            <person name="Pawlowski J."/>
            <person name="Sierra R."/>
            <person name="Euteneuer U."/>
            <person name="Pillet L."/>
            <person name="Moustafa A."/>
            <person name="Platzer M."/>
            <person name="Groth M."/>
            <person name="Szafranski K."/>
            <person name="Schliwa M."/>
        </authorList>
    </citation>
    <scope>NUCLEOTIDE SEQUENCE [LARGE SCALE GENOMIC DNA]</scope>
</reference>
<name>X6M7U0_RETFI</name>
<keyword evidence="2" id="KW-1185">Reference proteome</keyword>
<organism evidence="1 2">
    <name type="scientific">Reticulomyxa filosa</name>
    <dbReference type="NCBI Taxonomy" id="46433"/>
    <lineage>
        <taxon>Eukaryota</taxon>
        <taxon>Sar</taxon>
        <taxon>Rhizaria</taxon>
        <taxon>Retaria</taxon>
        <taxon>Foraminifera</taxon>
        <taxon>Monothalamids</taxon>
        <taxon>Reticulomyxidae</taxon>
        <taxon>Reticulomyxa</taxon>
    </lineage>
</organism>
<comment type="caution">
    <text evidence="1">The sequence shown here is derived from an EMBL/GenBank/DDBJ whole genome shotgun (WGS) entry which is preliminary data.</text>
</comment>
<sequence length="94" mass="11139">MWNRQQSNGDNWYFITTVATFKDMINKTNDISKVNIFFQSMIRVICYDVTVLESVKDAIVPFDTDTLNIVAFQSVVDPMFLFRFKKTKKKRKEK</sequence>
<proteinExistence type="predicted"/>
<dbReference type="EMBL" id="ASPP01023696">
    <property type="protein sequence ID" value="ETO10048.1"/>
    <property type="molecule type" value="Genomic_DNA"/>
</dbReference>
<dbReference type="Proteomes" id="UP000023152">
    <property type="component" value="Unassembled WGS sequence"/>
</dbReference>
<dbReference type="AlphaFoldDB" id="X6M7U0"/>
<protein>
    <submittedName>
        <fullName evidence="1">Uncharacterized protein</fullName>
    </submittedName>
</protein>